<evidence type="ECO:0000256" key="2">
    <source>
        <dbReference type="ARBA" id="ARBA00004651"/>
    </source>
</evidence>
<comment type="similarity">
    <text evidence="3 10">Belongs to the cytochrome c oxidase bacterial subunit CtaF family.</text>
</comment>
<keyword evidence="7 11" id="KW-1133">Transmembrane helix</keyword>
<keyword evidence="4 10" id="KW-1003">Cell membrane</keyword>
<evidence type="ECO:0000256" key="9">
    <source>
        <dbReference type="ARBA" id="ARBA00047816"/>
    </source>
</evidence>
<evidence type="ECO:0000256" key="1">
    <source>
        <dbReference type="ARBA" id="ARBA00002536"/>
    </source>
</evidence>
<evidence type="ECO:0000256" key="8">
    <source>
        <dbReference type="ARBA" id="ARBA00023136"/>
    </source>
</evidence>
<dbReference type="EMBL" id="JBHMCA010000025">
    <property type="protein sequence ID" value="MFB9444268.1"/>
    <property type="molecule type" value="Genomic_DNA"/>
</dbReference>
<evidence type="ECO:0000256" key="4">
    <source>
        <dbReference type="ARBA" id="ARBA00022475"/>
    </source>
</evidence>
<feature type="transmembrane region" description="Helical" evidence="11">
    <location>
        <begin position="7"/>
        <end position="25"/>
    </location>
</feature>
<evidence type="ECO:0000256" key="6">
    <source>
        <dbReference type="ARBA" id="ARBA00022967"/>
    </source>
</evidence>
<comment type="catalytic activity">
    <reaction evidence="9 10">
        <text>4 Fe(II)-[cytochrome c] + O2 + 8 H(+)(in) = 4 Fe(III)-[cytochrome c] + 2 H2O + 4 H(+)(out)</text>
        <dbReference type="Rhea" id="RHEA:11436"/>
        <dbReference type="Rhea" id="RHEA-COMP:10350"/>
        <dbReference type="Rhea" id="RHEA-COMP:14399"/>
        <dbReference type="ChEBI" id="CHEBI:15377"/>
        <dbReference type="ChEBI" id="CHEBI:15378"/>
        <dbReference type="ChEBI" id="CHEBI:15379"/>
        <dbReference type="ChEBI" id="CHEBI:29033"/>
        <dbReference type="ChEBI" id="CHEBI:29034"/>
        <dbReference type="EC" id="7.1.1.9"/>
    </reaction>
</comment>
<proteinExistence type="inferred from homology"/>
<comment type="subunit">
    <text evidence="10">Associates with subunits I, II and III to form cytochrome c oxidase.</text>
</comment>
<name>A0ABV5M605_9ACTN</name>
<feature type="transmembrane region" description="Helical" evidence="11">
    <location>
        <begin position="111"/>
        <end position="132"/>
    </location>
</feature>
<evidence type="ECO:0000256" key="5">
    <source>
        <dbReference type="ARBA" id="ARBA00022692"/>
    </source>
</evidence>
<organism evidence="12 13">
    <name type="scientific">Dactylosporangium vinaceum</name>
    <dbReference type="NCBI Taxonomy" id="53362"/>
    <lineage>
        <taxon>Bacteria</taxon>
        <taxon>Bacillati</taxon>
        <taxon>Actinomycetota</taxon>
        <taxon>Actinomycetes</taxon>
        <taxon>Micromonosporales</taxon>
        <taxon>Micromonosporaceae</taxon>
        <taxon>Dactylosporangium</taxon>
    </lineage>
</organism>
<gene>
    <name evidence="12" type="ORF">ACFFTR_14405</name>
</gene>
<dbReference type="PIRSF" id="PIRSF017385">
    <property type="entry name" value="CtaF"/>
    <property type="match status" value="1"/>
</dbReference>
<protein>
    <recommendedName>
        <fullName evidence="10">Cytochrome c oxidase polypeptide 4</fullName>
        <ecNumber evidence="10">7.1.1.9</ecNumber>
    </recommendedName>
    <alternativeName>
        <fullName evidence="10">Cytochrome aa3 subunit 4</fullName>
    </alternativeName>
    <alternativeName>
        <fullName evidence="10">Cytochrome c oxidase polypeptide IV</fullName>
    </alternativeName>
</protein>
<evidence type="ECO:0000313" key="12">
    <source>
        <dbReference type="EMBL" id="MFB9444268.1"/>
    </source>
</evidence>
<reference evidence="12 13" key="1">
    <citation type="submission" date="2024-09" db="EMBL/GenBank/DDBJ databases">
        <authorList>
            <person name="Sun Q."/>
            <person name="Mori K."/>
        </authorList>
    </citation>
    <scope>NUCLEOTIDE SEQUENCE [LARGE SCALE GENOMIC DNA]</scope>
    <source>
        <strain evidence="12 13">JCM 3307</strain>
    </source>
</reference>
<comment type="caution">
    <text evidence="12">The sequence shown here is derived from an EMBL/GenBank/DDBJ whole genome shotgun (WGS) entry which is preliminary data.</text>
</comment>
<evidence type="ECO:0000256" key="3">
    <source>
        <dbReference type="ARBA" id="ARBA00006870"/>
    </source>
</evidence>
<dbReference type="RefSeq" id="WP_223105087.1">
    <property type="nucleotide sequence ID" value="NZ_CP061913.1"/>
</dbReference>
<keyword evidence="13" id="KW-1185">Reference proteome</keyword>
<keyword evidence="8 10" id="KW-0472">Membrane</keyword>
<comment type="function">
    <text evidence="1 10">Part of cytochrome c oxidase, its function is unknown.</text>
</comment>
<dbReference type="Pfam" id="PF12270">
    <property type="entry name" value="Cyt_c_ox_IV"/>
    <property type="match status" value="1"/>
</dbReference>
<keyword evidence="5 11" id="KW-0812">Transmembrane</keyword>
<evidence type="ECO:0000256" key="11">
    <source>
        <dbReference type="SAM" id="Phobius"/>
    </source>
</evidence>
<dbReference type="InterPro" id="IPR021050">
    <property type="entry name" value="Cyt_c_oxidase_su4_actinobac"/>
</dbReference>
<dbReference type="Proteomes" id="UP001589608">
    <property type="component" value="Unassembled WGS sequence"/>
</dbReference>
<evidence type="ECO:0000256" key="7">
    <source>
        <dbReference type="ARBA" id="ARBA00022989"/>
    </source>
</evidence>
<feature type="transmembrane region" description="Helical" evidence="11">
    <location>
        <begin position="87"/>
        <end position="105"/>
    </location>
</feature>
<evidence type="ECO:0000256" key="10">
    <source>
        <dbReference type="PIRNR" id="PIRNR017385"/>
    </source>
</evidence>
<accession>A0ABV5M605</accession>
<keyword evidence="6 10" id="KW-1278">Translocase</keyword>
<dbReference type="EC" id="7.1.1.9" evidence="10"/>
<sequence>MRAEWRVFAVIGGFLVVVTGVYAWLTDVMTGGVERVGTVALALSTLLCAMIGGSWYLISRRMPPRPEDREDAEPADGAGDVGFFSPYSYWPILVGLGAATAAFGIAVWQIWLVGVGLVLVVLSAAGLLFEYYTGTTRSSD</sequence>
<comment type="subcellular location">
    <subcellularLocation>
        <location evidence="2">Cell membrane</location>
        <topology evidence="2">Multi-pass membrane protein</topology>
    </subcellularLocation>
</comment>
<evidence type="ECO:0000313" key="13">
    <source>
        <dbReference type="Proteomes" id="UP001589608"/>
    </source>
</evidence>
<feature type="transmembrane region" description="Helical" evidence="11">
    <location>
        <begin position="37"/>
        <end position="58"/>
    </location>
</feature>